<evidence type="ECO:0000313" key="2">
    <source>
        <dbReference type="Proteomes" id="UP000187495"/>
    </source>
</evidence>
<organism evidence="1 2">
    <name type="scientific">Moraxella cuniculi DSM 21768</name>
    <dbReference type="NCBI Taxonomy" id="1122245"/>
    <lineage>
        <taxon>Bacteria</taxon>
        <taxon>Pseudomonadati</taxon>
        <taxon>Pseudomonadota</taxon>
        <taxon>Gammaproteobacteria</taxon>
        <taxon>Moraxellales</taxon>
        <taxon>Moraxellaceae</taxon>
        <taxon>Moraxella</taxon>
    </lineage>
</organism>
<sequence>MRELSLKEIEMVSGGMRQDVGKTSGGNGNNGLGGAMAVGAISNAAGYTGGKLATGEPVTVGGIVLSGAVGASYGYAGGPLRSRMQAMDTIGLNFNGSFIVSACDNFMKKSSQRAGTDYQNSSQAGTNYQ</sequence>
<accession>A0A1N7E7Q6</accession>
<dbReference type="EMBL" id="FTNU01000003">
    <property type="protein sequence ID" value="SIR84056.1"/>
    <property type="molecule type" value="Genomic_DNA"/>
</dbReference>
<proteinExistence type="predicted"/>
<dbReference type="STRING" id="34061.B0189_04445"/>
<dbReference type="RefSeq" id="WP_076554849.1">
    <property type="nucleotide sequence ID" value="NZ_FTNU01000003.1"/>
</dbReference>
<dbReference type="AlphaFoldDB" id="A0A1N7E7Q6"/>
<protein>
    <submittedName>
        <fullName evidence="1">Uncharacterized protein</fullName>
    </submittedName>
</protein>
<keyword evidence="2" id="KW-1185">Reference proteome</keyword>
<dbReference type="Proteomes" id="UP000187495">
    <property type="component" value="Unassembled WGS sequence"/>
</dbReference>
<gene>
    <name evidence="1" type="ORF">SAMN02745664_103154</name>
</gene>
<reference evidence="2" key="1">
    <citation type="submission" date="2017-01" db="EMBL/GenBank/DDBJ databases">
        <authorList>
            <person name="Varghese N."/>
            <person name="Submissions S."/>
        </authorList>
    </citation>
    <scope>NUCLEOTIDE SEQUENCE [LARGE SCALE GENOMIC DNA]</scope>
    <source>
        <strain evidence="2">DSM 21768</strain>
    </source>
</reference>
<evidence type="ECO:0000313" key="1">
    <source>
        <dbReference type="EMBL" id="SIR84056.1"/>
    </source>
</evidence>
<name>A0A1N7E7Q6_9GAMM</name>